<proteinExistence type="inferred from homology"/>
<evidence type="ECO:0000256" key="8">
    <source>
        <dbReference type="ARBA" id="ARBA00023034"/>
    </source>
</evidence>
<evidence type="ECO:0000313" key="11">
    <source>
        <dbReference type="EMBL" id="KAJ6635719.1"/>
    </source>
</evidence>
<evidence type="ECO:0000313" key="12">
    <source>
        <dbReference type="Proteomes" id="UP001151699"/>
    </source>
</evidence>
<dbReference type="AlphaFoldDB" id="A0A9Q0MRQ4"/>
<evidence type="ECO:0000256" key="3">
    <source>
        <dbReference type="ARBA" id="ARBA00022676"/>
    </source>
</evidence>
<dbReference type="EC" id="2.4.1.-" evidence="10"/>
<evidence type="ECO:0000256" key="6">
    <source>
        <dbReference type="ARBA" id="ARBA00022968"/>
    </source>
</evidence>
<keyword evidence="7" id="KW-1133">Transmembrane helix</keyword>
<evidence type="ECO:0000256" key="4">
    <source>
        <dbReference type="ARBA" id="ARBA00022679"/>
    </source>
</evidence>
<evidence type="ECO:0000256" key="1">
    <source>
        <dbReference type="ARBA" id="ARBA00004323"/>
    </source>
</evidence>
<evidence type="ECO:0000256" key="5">
    <source>
        <dbReference type="ARBA" id="ARBA00022692"/>
    </source>
</evidence>
<organism evidence="11 12">
    <name type="scientific">Pseudolycoriella hygida</name>
    <dbReference type="NCBI Taxonomy" id="35572"/>
    <lineage>
        <taxon>Eukaryota</taxon>
        <taxon>Metazoa</taxon>
        <taxon>Ecdysozoa</taxon>
        <taxon>Arthropoda</taxon>
        <taxon>Hexapoda</taxon>
        <taxon>Insecta</taxon>
        <taxon>Pterygota</taxon>
        <taxon>Neoptera</taxon>
        <taxon>Endopterygota</taxon>
        <taxon>Diptera</taxon>
        <taxon>Nematocera</taxon>
        <taxon>Sciaroidea</taxon>
        <taxon>Sciaridae</taxon>
        <taxon>Pseudolycoriella</taxon>
    </lineage>
</organism>
<reference evidence="11" key="1">
    <citation type="submission" date="2022-07" db="EMBL/GenBank/DDBJ databases">
        <authorList>
            <person name="Trinca V."/>
            <person name="Uliana J.V.C."/>
            <person name="Torres T.T."/>
            <person name="Ward R.J."/>
            <person name="Monesi N."/>
        </authorList>
    </citation>
    <scope>NUCLEOTIDE SEQUENCE</scope>
    <source>
        <strain evidence="11">HSMRA1968</strain>
        <tissue evidence="11">Whole embryos</tissue>
    </source>
</reference>
<dbReference type="GO" id="GO:0016758">
    <property type="term" value="F:hexosyltransferase activity"/>
    <property type="evidence" value="ECO:0007669"/>
    <property type="project" value="InterPro"/>
</dbReference>
<dbReference type="Proteomes" id="UP001151699">
    <property type="component" value="Chromosome C"/>
</dbReference>
<dbReference type="PANTHER" id="PTHR11214:SF3">
    <property type="entry name" value="BETA-1,3-GALACTOSYLTRANSFERASE 6"/>
    <property type="match status" value="1"/>
</dbReference>
<comment type="subcellular location">
    <subcellularLocation>
        <location evidence="1 10">Golgi apparatus membrane</location>
        <topology evidence="1 10">Single-pass type II membrane protein</topology>
    </subcellularLocation>
</comment>
<keyword evidence="5" id="KW-0812">Transmembrane</keyword>
<evidence type="ECO:0000256" key="9">
    <source>
        <dbReference type="ARBA" id="ARBA00023136"/>
    </source>
</evidence>
<keyword evidence="4" id="KW-0808">Transferase</keyword>
<accession>A0A9Q0MRQ4</accession>
<dbReference type="GO" id="GO:0006493">
    <property type="term" value="P:protein O-linked glycosylation"/>
    <property type="evidence" value="ECO:0007669"/>
    <property type="project" value="TreeGrafter"/>
</dbReference>
<comment type="caution">
    <text evidence="11">The sequence shown here is derived from an EMBL/GenBank/DDBJ whole genome shotgun (WGS) entry which is preliminary data.</text>
</comment>
<name>A0A9Q0MRQ4_9DIPT</name>
<gene>
    <name evidence="11" type="primary">B3GALT1_0</name>
    <name evidence="11" type="ORF">Bhyg_14305</name>
</gene>
<sequence>MRLTPKLTNKWKLLLLLLLSAGTVVLINLRFFDVARRPKTLLIYNNEHLCTSHASDLLLPKQPLTSPNPIAQTSIVIVIPSFQQNFLQRNLIRQTYGSVRNVNNVKILAVVFVLGWRLNPGRNAHDDIFKLEAERDQFGDIIMGDLTDTYRNLSRKSVMAYDWLVSFCQEADFVVKTDDDVFVDVFKLTAELSRWTPDVAKSFNFWCAVHSMETVDRNKKSIYYISPDEYPGKKIPKHCAGVGYVTQMGVVRLIAEEISKSFLGPICSHEDVFMTGIVPERLNSKRSEPIKHVNKMLEWVFYVDENNPNKDGKYIWDVISDPKYKSVSFDEFRKRSGTRIFYLLQHDPNFKKKFLRLWYFIKNSFQNEATSNILNKVGQRKA</sequence>
<dbReference type="PANTHER" id="PTHR11214">
    <property type="entry name" value="BETA-1,3-N-ACETYLGLUCOSAMINYLTRANSFERASE"/>
    <property type="match status" value="1"/>
</dbReference>
<keyword evidence="8 10" id="KW-0333">Golgi apparatus</keyword>
<evidence type="ECO:0000256" key="7">
    <source>
        <dbReference type="ARBA" id="ARBA00022989"/>
    </source>
</evidence>
<evidence type="ECO:0000256" key="2">
    <source>
        <dbReference type="ARBA" id="ARBA00008661"/>
    </source>
</evidence>
<dbReference type="Gene3D" id="3.90.550.50">
    <property type="match status" value="1"/>
</dbReference>
<keyword evidence="6" id="KW-0735">Signal-anchor</keyword>
<dbReference type="EMBL" id="WJQU01000004">
    <property type="protein sequence ID" value="KAJ6635719.1"/>
    <property type="molecule type" value="Genomic_DNA"/>
</dbReference>
<dbReference type="OrthoDB" id="7781998at2759"/>
<protein>
    <recommendedName>
        <fullName evidence="10">Hexosyltransferase</fullName>
        <ecNumber evidence="10">2.4.1.-</ecNumber>
    </recommendedName>
</protein>
<dbReference type="GO" id="GO:0000139">
    <property type="term" value="C:Golgi membrane"/>
    <property type="evidence" value="ECO:0007669"/>
    <property type="project" value="UniProtKB-SubCell"/>
</dbReference>
<evidence type="ECO:0000256" key="10">
    <source>
        <dbReference type="RuleBase" id="RU363063"/>
    </source>
</evidence>
<dbReference type="Pfam" id="PF01762">
    <property type="entry name" value="Galactosyl_T"/>
    <property type="match status" value="1"/>
</dbReference>
<keyword evidence="3 10" id="KW-0328">Glycosyltransferase</keyword>
<keyword evidence="12" id="KW-1185">Reference proteome</keyword>
<keyword evidence="9" id="KW-0472">Membrane</keyword>
<comment type="similarity">
    <text evidence="2 10">Belongs to the glycosyltransferase 31 family.</text>
</comment>
<dbReference type="InterPro" id="IPR002659">
    <property type="entry name" value="Glyco_trans_31"/>
</dbReference>